<dbReference type="OrthoDB" id="10502328at2759"/>
<organism evidence="2 3">
    <name type="scientific">Trichinella pseudospiralis</name>
    <name type="common">Parasitic roundworm</name>
    <dbReference type="NCBI Taxonomy" id="6337"/>
    <lineage>
        <taxon>Eukaryota</taxon>
        <taxon>Metazoa</taxon>
        <taxon>Ecdysozoa</taxon>
        <taxon>Nematoda</taxon>
        <taxon>Enoplea</taxon>
        <taxon>Dorylaimia</taxon>
        <taxon>Trichinellida</taxon>
        <taxon>Trichinellidae</taxon>
        <taxon>Trichinella</taxon>
    </lineage>
</organism>
<keyword evidence="3" id="KW-1185">Reference proteome</keyword>
<reference evidence="2 3" key="1">
    <citation type="submission" date="2015-01" db="EMBL/GenBank/DDBJ databases">
        <title>Evolution of Trichinella species and genotypes.</title>
        <authorList>
            <person name="Korhonen P.K."/>
            <person name="Edoardo P."/>
            <person name="Giuseppe L.R."/>
            <person name="Gasser R.B."/>
        </authorList>
    </citation>
    <scope>NUCLEOTIDE SEQUENCE [LARGE SCALE GENOMIC DNA]</scope>
    <source>
        <strain evidence="2">ISS470</strain>
    </source>
</reference>
<keyword evidence="1" id="KW-0472">Membrane</keyword>
<protein>
    <submittedName>
        <fullName evidence="2">Uncharacterized protein</fullName>
    </submittedName>
</protein>
<evidence type="ECO:0000313" key="3">
    <source>
        <dbReference type="Proteomes" id="UP000054995"/>
    </source>
</evidence>
<keyword evidence="1" id="KW-0812">Transmembrane</keyword>
<keyword evidence="1" id="KW-1133">Transmembrane helix</keyword>
<name>A0A0V1FW95_TRIPS</name>
<feature type="transmembrane region" description="Helical" evidence="1">
    <location>
        <begin position="44"/>
        <end position="65"/>
    </location>
</feature>
<dbReference type="AlphaFoldDB" id="A0A0V1FW95"/>
<evidence type="ECO:0000256" key="1">
    <source>
        <dbReference type="SAM" id="Phobius"/>
    </source>
</evidence>
<comment type="caution">
    <text evidence="2">The sequence shown here is derived from an EMBL/GenBank/DDBJ whole genome shotgun (WGS) entry which is preliminary data.</text>
</comment>
<proteinExistence type="predicted"/>
<gene>
    <name evidence="2" type="ORF">T4D_1616</name>
</gene>
<accession>A0A0V1FW95</accession>
<dbReference type="Proteomes" id="UP000054995">
    <property type="component" value="Unassembled WGS sequence"/>
</dbReference>
<sequence length="74" mass="8590">MASMDVRERANEPCLIPLYNRLIRMQFVKTLSSFTQIIEKQQRLSGFAIIIVSIVQAVQQAAVYVKRCSRRYLV</sequence>
<evidence type="ECO:0000313" key="2">
    <source>
        <dbReference type="EMBL" id="KRY90145.1"/>
    </source>
</evidence>
<dbReference type="EMBL" id="JYDT01000024">
    <property type="protein sequence ID" value="KRY90145.1"/>
    <property type="molecule type" value="Genomic_DNA"/>
</dbReference>